<dbReference type="AlphaFoldDB" id="A0A2P5CYS1"/>
<name>A0A2P5CYS1_PARAD</name>
<protein>
    <submittedName>
        <fullName evidence="1">Uncharacterized protein</fullName>
    </submittedName>
</protein>
<comment type="caution">
    <text evidence="1">The sequence shown here is derived from an EMBL/GenBank/DDBJ whole genome shotgun (WGS) entry which is preliminary data.</text>
</comment>
<keyword evidence="2" id="KW-1185">Reference proteome</keyword>
<proteinExistence type="predicted"/>
<sequence length="110" mass="12166">MDDHFMCPNCDGWGWSSLMRLMRRILVNIIGIGPSDSFSKSKLDEGETLLYHMESVLALCPVVIFSTFSRDSSSGKGQVSGKLTSFARMIFGVCFLDLVRSTCIRSVSST</sequence>
<organism evidence="1 2">
    <name type="scientific">Parasponia andersonii</name>
    <name type="common">Sponia andersonii</name>
    <dbReference type="NCBI Taxonomy" id="3476"/>
    <lineage>
        <taxon>Eukaryota</taxon>
        <taxon>Viridiplantae</taxon>
        <taxon>Streptophyta</taxon>
        <taxon>Embryophyta</taxon>
        <taxon>Tracheophyta</taxon>
        <taxon>Spermatophyta</taxon>
        <taxon>Magnoliopsida</taxon>
        <taxon>eudicotyledons</taxon>
        <taxon>Gunneridae</taxon>
        <taxon>Pentapetalae</taxon>
        <taxon>rosids</taxon>
        <taxon>fabids</taxon>
        <taxon>Rosales</taxon>
        <taxon>Cannabaceae</taxon>
        <taxon>Parasponia</taxon>
    </lineage>
</organism>
<evidence type="ECO:0000313" key="2">
    <source>
        <dbReference type="Proteomes" id="UP000237105"/>
    </source>
</evidence>
<gene>
    <name evidence="1" type="ORF">PanWU01x14_111860</name>
</gene>
<accession>A0A2P5CYS1</accession>
<dbReference type="EMBL" id="JXTB01000082">
    <property type="protein sequence ID" value="PON66135.1"/>
    <property type="molecule type" value="Genomic_DNA"/>
</dbReference>
<dbReference type="Proteomes" id="UP000237105">
    <property type="component" value="Unassembled WGS sequence"/>
</dbReference>
<evidence type="ECO:0000313" key="1">
    <source>
        <dbReference type="EMBL" id="PON66135.1"/>
    </source>
</evidence>
<reference evidence="2" key="1">
    <citation type="submission" date="2016-06" db="EMBL/GenBank/DDBJ databases">
        <title>Parallel loss of symbiosis genes in relatives of nitrogen-fixing non-legume Parasponia.</title>
        <authorList>
            <person name="Van Velzen R."/>
            <person name="Holmer R."/>
            <person name="Bu F."/>
            <person name="Rutten L."/>
            <person name="Van Zeijl A."/>
            <person name="Liu W."/>
            <person name="Santuari L."/>
            <person name="Cao Q."/>
            <person name="Sharma T."/>
            <person name="Shen D."/>
            <person name="Roswanjaya Y."/>
            <person name="Wardhani T."/>
            <person name="Kalhor M.S."/>
            <person name="Jansen J."/>
            <person name="Van den Hoogen J."/>
            <person name="Gungor B."/>
            <person name="Hartog M."/>
            <person name="Hontelez J."/>
            <person name="Verver J."/>
            <person name="Yang W.-C."/>
            <person name="Schijlen E."/>
            <person name="Repin R."/>
            <person name="Schilthuizen M."/>
            <person name="Schranz E."/>
            <person name="Heidstra R."/>
            <person name="Miyata K."/>
            <person name="Fedorova E."/>
            <person name="Kohlen W."/>
            <person name="Bisseling T."/>
            <person name="Smit S."/>
            <person name="Geurts R."/>
        </authorList>
    </citation>
    <scope>NUCLEOTIDE SEQUENCE [LARGE SCALE GENOMIC DNA]</scope>
    <source>
        <strain evidence="2">cv. WU1-14</strain>
    </source>
</reference>